<dbReference type="OrthoDB" id="5329385at2"/>
<keyword evidence="3" id="KW-1185">Reference proteome</keyword>
<evidence type="ECO:0000256" key="1">
    <source>
        <dbReference type="SAM" id="MobiDB-lite"/>
    </source>
</evidence>
<dbReference type="Proteomes" id="UP000018688">
    <property type="component" value="Unassembled WGS sequence"/>
</dbReference>
<reference evidence="2 3" key="1">
    <citation type="submission" date="2013-10" db="EMBL/GenBank/DDBJ databases">
        <title>The Genome Sequence of Helicobacter canis NCTC 12740.</title>
        <authorList>
            <consortium name="The Broad Institute Genomics Platform"/>
            <person name="Earl A."/>
            <person name="Fox J.G."/>
            <person name="Shen Z."/>
            <person name="Young S.K."/>
            <person name="Zeng Q."/>
            <person name="Gargeya S."/>
            <person name="Fitzgerald M."/>
            <person name="Abouelleil A."/>
            <person name="Alvarado L."/>
            <person name="Chapman S.B."/>
            <person name="Gainer-Dewar J."/>
            <person name="Goldberg J."/>
            <person name="Griggs A."/>
            <person name="Gujja S."/>
            <person name="Hansen M."/>
            <person name="Howarth C."/>
            <person name="Imamovic A."/>
            <person name="Ireland A."/>
            <person name="Larimer J."/>
            <person name="McCowan C."/>
            <person name="Murphy C."/>
            <person name="Pearson M."/>
            <person name="Poon T.W."/>
            <person name="Priest M."/>
            <person name="Roberts A."/>
            <person name="Saif S."/>
            <person name="Shea T."/>
            <person name="Sykes S."/>
            <person name="Wortman J."/>
            <person name="Nusbaum C."/>
            <person name="Birren B."/>
        </authorList>
    </citation>
    <scope>NUCLEOTIDE SEQUENCE [LARGE SCALE GENOMIC DNA]</scope>
    <source>
        <strain evidence="2 3">NCTC 12740</strain>
    </source>
</reference>
<sequence length="67" mass="7419">MDCHDSATAESHNDKLLDSSDNALSPSLRGEAKAIHKQKELESKIDSLVYQLYNLSDDEIAIIDSKT</sequence>
<proteinExistence type="predicted"/>
<dbReference type="HOGENOM" id="CLU_2806541_0_0_7"/>
<feature type="region of interest" description="Disordered" evidence="1">
    <location>
        <begin position="1"/>
        <end position="24"/>
    </location>
</feature>
<evidence type="ECO:0000313" key="3">
    <source>
        <dbReference type="Proteomes" id="UP000018688"/>
    </source>
</evidence>
<organism evidence="2 3">
    <name type="scientific">Helicobacter canis NCTC 12740</name>
    <dbReference type="NCBI Taxonomy" id="1357399"/>
    <lineage>
        <taxon>Bacteria</taxon>
        <taxon>Pseudomonadati</taxon>
        <taxon>Campylobacterota</taxon>
        <taxon>Epsilonproteobacteria</taxon>
        <taxon>Campylobacterales</taxon>
        <taxon>Helicobacteraceae</taxon>
        <taxon>Helicobacter</taxon>
    </lineage>
</organism>
<name>V8CEW6_9HELI</name>
<dbReference type="RefSeq" id="WP_023930481.1">
    <property type="nucleotide sequence ID" value="NZ_KI669458.1"/>
</dbReference>
<protein>
    <submittedName>
        <fullName evidence="2">Uncharacterized protein</fullName>
    </submittedName>
</protein>
<feature type="compositionally biased region" description="Basic and acidic residues" evidence="1">
    <location>
        <begin position="1"/>
        <end position="18"/>
    </location>
</feature>
<evidence type="ECO:0000313" key="2">
    <source>
        <dbReference type="EMBL" id="ETD25637.1"/>
    </source>
</evidence>
<comment type="caution">
    <text evidence="2">The sequence shown here is derived from an EMBL/GenBank/DDBJ whole genome shotgun (WGS) entry which is preliminary data.</text>
</comment>
<dbReference type="PATRIC" id="fig|1357399.3.peg.1530"/>
<accession>V8CEW6</accession>
<gene>
    <name evidence="2" type="ORF">HMPREF2087_01465</name>
</gene>
<dbReference type="STRING" id="1357399.HMPREF2087_01465"/>
<dbReference type="AlphaFoldDB" id="V8CEW6"/>
<dbReference type="EMBL" id="AZJJ01000007">
    <property type="protein sequence ID" value="ETD25637.1"/>
    <property type="molecule type" value="Genomic_DNA"/>
</dbReference>